<sequence length="64" mass="7314">MEGQTNDLQSAEFDYRSNTTESHKLSVHSDQFFIERLGQTPIKDPDSNTKVSLEHFARISVKTT</sequence>
<proteinExistence type="predicted"/>
<dbReference type="Proteomes" id="UP001632038">
    <property type="component" value="Unassembled WGS sequence"/>
</dbReference>
<keyword evidence="2" id="KW-1185">Reference proteome</keyword>
<accession>A0ABD3BU89</accession>
<reference evidence="2" key="1">
    <citation type="journal article" date="2024" name="IScience">
        <title>Strigolactones Initiate the Formation of Haustorium-like Structures in Castilleja.</title>
        <authorList>
            <person name="Buerger M."/>
            <person name="Peterson D."/>
            <person name="Chory J."/>
        </authorList>
    </citation>
    <scope>NUCLEOTIDE SEQUENCE [LARGE SCALE GENOMIC DNA]</scope>
</reference>
<protein>
    <submittedName>
        <fullName evidence="1">Uncharacterized protein</fullName>
    </submittedName>
</protein>
<dbReference type="AlphaFoldDB" id="A0ABD3BU89"/>
<comment type="caution">
    <text evidence="1">The sequence shown here is derived from an EMBL/GenBank/DDBJ whole genome shotgun (WGS) entry which is preliminary data.</text>
</comment>
<organism evidence="1 2">
    <name type="scientific">Castilleja foliolosa</name>
    <dbReference type="NCBI Taxonomy" id="1961234"/>
    <lineage>
        <taxon>Eukaryota</taxon>
        <taxon>Viridiplantae</taxon>
        <taxon>Streptophyta</taxon>
        <taxon>Embryophyta</taxon>
        <taxon>Tracheophyta</taxon>
        <taxon>Spermatophyta</taxon>
        <taxon>Magnoliopsida</taxon>
        <taxon>eudicotyledons</taxon>
        <taxon>Gunneridae</taxon>
        <taxon>Pentapetalae</taxon>
        <taxon>asterids</taxon>
        <taxon>lamiids</taxon>
        <taxon>Lamiales</taxon>
        <taxon>Orobanchaceae</taxon>
        <taxon>Pedicularideae</taxon>
        <taxon>Castillejinae</taxon>
        <taxon>Castilleja</taxon>
    </lineage>
</organism>
<evidence type="ECO:0000313" key="1">
    <source>
        <dbReference type="EMBL" id="KAL3620864.1"/>
    </source>
</evidence>
<dbReference type="EMBL" id="JAVIJP010000066">
    <property type="protein sequence ID" value="KAL3620864.1"/>
    <property type="molecule type" value="Genomic_DNA"/>
</dbReference>
<evidence type="ECO:0000313" key="2">
    <source>
        <dbReference type="Proteomes" id="UP001632038"/>
    </source>
</evidence>
<gene>
    <name evidence="1" type="ORF">CASFOL_035776</name>
</gene>
<name>A0ABD3BU89_9LAMI</name>